<dbReference type="RefSeq" id="WP_212677324.1">
    <property type="nucleotide sequence ID" value="NZ_JAGSPK010000001.1"/>
</dbReference>
<evidence type="ECO:0008006" key="3">
    <source>
        <dbReference type="Google" id="ProtNLM"/>
    </source>
</evidence>
<proteinExistence type="predicted"/>
<dbReference type="Gene3D" id="3.80.10.10">
    <property type="entry name" value="Ribonuclease Inhibitor"/>
    <property type="match status" value="1"/>
</dbReference>
<organism evidence="1 2">
    <name type="scientific">Undibacterium rivi</name>
    <dbReference type="NCBI Taxonomy" id="2828729"/>
    <lineage>
        <taxon>Bacteria</taxon>
        <taxon>Pseudomonadati</taxon>
        <taxon>Pseudomonadota</taxon>
        <taxon>Betaproteobacteria</taxon>
        <taxon>Burkholderiales</taxon>
        <taxon>Oxalobacteraceae</taxon>
        <taxon>Undibacterium</taxon>
    </lineage>
</organism>
<evidence type="ECO:0000313" key="1">
    <source>
        <dbReference type="EMBL" id="MBR7791095.1"/>
    </source>
</evidence>
<dbReference type="Proteomes" id="UP000682982">
    <property type="component" value="Unassembled WGS sequence"/>
</dbReference>
<gene>
    <name evidence="1" type="ORF">KDM87_00680</name>
</gene>
<comment type="caution">
    <text evidence="1">The sequence shown here is derived from an EMBL/GenBank/DDBJ whole genome shotgun (WGS) entry which is preliminary data.</text>
</comment>
<reference evidence="1 2" key="1">
    <citation type="submission" date="2021-04" db="EMBL/GenBank/DDBJ databases">
        <title>novel species isolated from subtropical streams in China.</title>
        <authorList>
            <person name="Lu H."/>
        </authorList>
    </citation>
    <scope>NUCLEOTIDE SEQUENCE [LARGE SCALE GENOMIC DNA]</scope>
    <source>
        <strain evidence="1 2">FT147W</strain>
    </source>
</reference>
<dbReference type="SUPFAM" id="SSF52058">
    <property type="entry name" value="L domain-like"/>
    <property type="match status" value="1"/>
</dbReference>
<dbReference type="EMBL" id="JAGSPK010000001">
    <property type="protein sequence ID" value="MBR7791095.1"/>
    <property type="molecule type" value="Genomic_DNA"/>
</dbReference>
<dbReference type="InterPro" id="IPR032675">
    <property type="entry name" value="LRR_dom_sf"/>
</dbReference>
<protein>
    <recommendedName>
        <fullName evidence="3">Leucine-rich repeat domain-containing protein</fullName>
    </recommendedName>
</protein>
<sequence length="298" mass="33964">MIEIIRGAKGYQFIVVSIDNIDECLSYISDDSSMRSLYLSRKNYSEDLIEAITTHPDRIKIRYLHLMCHIENIQLFESFEWLEKINFGEENTEFNFSKMRNLKEIGGVWSKYWTNLENCSLLHTFGCSKFSKPIRSLPNLAKLKNIMLIQPGFSSLDGLEIASCLVDLRLTMARKLEKIDALIHCAQTLTKLEIDGCKKIGSYDAIEKLVNLSYLIISNSSDLKSISFIEKMPKLVTLSIFETKLLDNDLSHCVSHPVLIDFRSGNKRTYIPTVPEVEAKLASKESKRSQVGLVNPAL</sequence>
<keyword evidence="2" id="KW-1185">Reference proteome</keyword>
<evidence type="ECO:0000313" key="2">
    <source>
        <dbReference type="Proteomes" id="UP000682982"/>
    </source>
</evidence>
<name>A0ABS5GXB1_9BURK</name>
<accession>A0ABS5GXB1</accession>